<evidence type="ECO:0000256" key="4">
    <source>
        <dbReference type="ARBA" id="ARBA00023065"/>
    </source>
</evidence>
<keyword evidence="7 8" id="KW-0066">ATP synthesis</keyword>
<comment type="function">
    <text evidence="8">Produces ATP from ADP in the presence of a proton gradient across the membrane.</text>
</comment>
<evidence type="ECO:0000256" key="5">
    <source>
        <dbReference type="ARBA" id="ARBA00023136"/>
    </source>
</evidence>
<dbReference type="GO" id="GO:0005524">
    <property type="term" value="F:ATP binding"/>
    <property type="evidence" value="ECO:0007669"/>
    <property type="project" value="UniProtKB-UniRule"/>
</dbReference>
<evidence type="ECO:0000313" key="12">
    <source>
        <dbReference type="EMBL" id="SDG72552.1"/>
    </source>
</evidence>
<dbReference type="NCBIfam" id="NF009977">
    <property type="entry name" value="PRK13442.1"/>
    <property type="match status" value="1"/>
</dbReference>
<dbReference type="SUPFAM" id="SSF51344">
    <property type="entry name" value="Epsilon subunit of F1F0-ATP synthase N-terminal domain"/>
    <property type="match status" value="1"/>
</dbReference>
<keyword evidence="8" id="KW-1003">Cell membrane</keyword>
<evidence type="ECO:0000259" key="11">
    <source>
        <dbReference type="Pfam" id="PF02823"/>
    </source>
</evidence>
<feature type="compositionally biased region" description="Low complexity" evidence="10">
    <location>
        <begin position="113"/>
        <end position="130"/>
    </location>
</feature>
<evidence type="ECO:0000313" key="13">
    <source>
        <dbReference type="Proteomes" id="UP000198863"/>
    </source>
</evidence>
<dbReference type="HAMAP" id="MF_00530">
    <property type="entry name" value="ATP_synth_epsil_bac"/>
    <property type="match status" value="1"/>
</dbReference>
<dbReference type="PANTHER" id="PTHR13822:SF10">
    <property type="entry name" value="ATP SYNTHASE EPSILON CHAIN, CHLOROPLASTIC"/>
    <property type="match status" value="1"/>
</dbReference>
<dbReference type="Pfam" id="PF02823">
    <property type="entry name" value="ATP-synt_DE_N"/>
    <property type="match status" value="1"/>
</dbReference>
<dbReference type="InterPro" id="IPR001469">
    <property type="entry name" value="ATP_synth_F1_dsu/esu"/>
</dbReference>
<evidence type="ECO:0000256" key="9">
    <source>
        <dbReference type="RuleBase" id="RU003656"/>
    </source>
</evidence>
<evidence type="ECO:0000256" key="10">
    <source>
        <dbReference type="SAM" id="MobiDB-lite"/>
    </source>
</evidence>
<dbReference type="NCBIfam" id="NF001852">
    <property type="entry name" value="PRK00571.2-5"/>
    <property type="match status" value="1"/>
</dbReference>
<dbReference type="NCBIfam" id="TIGR01216">
    <property type="entry name" value="ATP_synt_epsi"/>
    <property type="match status" value="1"/>
</dbReference>
<gene>
    <name evidence="8" type="primary">atpC</name>
    <name evidence="12" type="ORF">SAMN05660324_3394</name>
</gene>
<dbReference type="GO" id="GO:0046933">
    <property type="term" value="F:proton-transporting ATP synthase activity, rotational mechanism"/>
    <property type="evidence" value="ECO:0007669"/>
    <property type="project" value="UniProtKB-UniRule"/>
</dbReference>
<dbReference type="InterPro" id="IPR020546">
    <property type="entry name" value="ATP_synth_F1_dsu/esu_N"/>
</dbReference>
<dbReference type="GO" id="GO:0005886">
    <property type="term" value="C:plasma membrane"/>
    <property type="evidence" value="ECO:0007669"/>
    <property type="project" value="UniProtKB-SubCell"/>
</dbReference>
<comment type="subunit">
    <text evidence="8 9">F-type ATPases have 2 components, CF(1) - the catalytic core - and CF(0) - the membrane proton channel. CF(1) has five subunits: alpha(3), beta(3), gamma(1), delta(1), epsilon(1). CF(0) has three main subunits: a, b and c.</text>
</comment>
<comment type="subcellular location">
    <subcellularLocation>
        <location evidence="1 8">Cell membrane</location>
        <topology evidence="1 8">Peripheral membrane protein</topology>
    </subcellularLocation>
</comment>
<dbReference type="EMBL" id="FNCF01000005">
    <property type="protein sequence ID" value="SDG72552.1"/>
    <property type="molecule type" value="Genomic_DNA"/>
</dbReference>
<proteinExistence type="inferred from homology"/>
<reference evidence="13" key="1">
    <citation type="submission" date="2016-10" db="EMBL/GenBank/DDBJ databases">
        <authorList>
            <person name="Varghese N."/>
            <person name="Submissions S."/>
        </authorList>
    </citation>
    <scope>NUCLEOTIDE SEQUENCE [LARGE SCALE GENOMIC DNA]</scope>
    <source>
        <strain evidence="13">DSM 44526</strain>
    </source>
</reference>
<dbReference type="Gene3D" id="2.60.15.10">
    <property type="entry name" value="F0F1 ATP synthase delta/epsilon subunit, N-terminal"/>
    <property type="match status" value="1"/>
</dbReference>
<dbReference type="GO" id="GO:0045259">
    <property type="term" value="C:proton-transporting ATP synthase complex"/>
    <property type="evidence" value="ECO:0007669"/>
    <property type="project" value="UniProtKB-KW"/>
</dbReference>
<name>A0A1G7WKU2_9ACTN</name>
<dbReference type="RefSeq" id="WP_091065703.1">
    <property type="nucleotide sequence ID" value="NZ_FNCF01000005.1"/>
</dbReference>
<keyword evidence="6 8" id="KW-0139">CF(1)</keyword>
<keyword evidence="3 8" id="KW-0813">Transport</keyword>
<keyword evidence="5 8" id="KW-0472">Membrane</keyword>
<evidence type="ECO:0000256" key="1">
    <source>
        <dbReference type="ARBA" id="ARBA00004202"/>
    </source>
</evidence>
<organism evidence="12 13">
    <name type="scientific">Klenkia brasiliensis</name>
    <dbReference type="NCBI Taxonomy" id="333142"/>
    <lineage>
        <taxon>Bacteria</taxon>
        <taxon>Bacillati</taxon>
        <taxon>Actinomycetota</taxon>
        <taxon>Actinomycetes</taxon>
        <taxon>Geodermatophilales</taxon>
        <taxon>Geodermatophilaceae</taxon>
        <taxon>Klenkia</taxon>
    </lineage>
</organism>
<dbReference type="PANTHER" id="PTHR13822">
    <property type="entry name" value="ATP SYNTHASE DELTA/EPSILON CHAIN"/>
    <property type="match status" value="1"/>
</dbReference>
<dbReference type="OrthoDB" id="9791445at2"/>
<evidence type="ECO:0000256" key="7">
    <source>
        <dbReference type="ARBA" id="ARBA00023310"/>
    </source>
</evidence>
<keyword evidence="8" id="KW-0375">Hydrogen ion transport</keyword>
<evidence type="ECO:0000256" key="2">
    <source>
        <dbReference type="ARBA" id="ARBA00005712"/>
    </source>
</evidence>
<evidence type="ECO:0000256" key="8">
    <source>
        <dbReference type="HAMAP-Rule" id="MF_00530"/>
    </source>
</evidence>
<feature type="domain" description="ATP synthase F1 complex delta/epsilon subunit N-terminal" evidence="11">
    <location>
        <begin position="4"/>
        <end position="84"/>
    </location>
</feature>
<feature type="region of interest" description="Disordered" evidence="10">
    <location>
        <begin position="101"/>
        <end position="130"/>
    </location>
</feature>
<comment type="similarity">
    <text evidence="2 8 9">Belongs to the ATPase epsilon chain family.</text>
</comment>
<dbReference type="AlphaFoldDB" id="A0A1G7WKU2"/>
<dbReference type="Proteomes" id="UP000198863">
    <property type="component" value="Unassembled WGS sequence"/>
</dbReference>
<dbReference type="InterPro" id="IPR036771">
    <property type="entry name" value="ATPsynth_dsu/esu_N"/>
</dbReference>
<accession>A0A1G7WKU2</accession>
<dbReference type="CDD" id="cd12152">
    <property type="entry name" value="F1-ATPase_delta"/>
    <property type="match status" value="1"/>
</dbReference>
<evidence type="ECO:0000256" key="3">
    <source>
        <dbReference type="ARBA" id="ARBA00022448"/>
    </source>
</evidence>
<evidence type="ECO:0000256" key="6">
    <source>
        <dbReference type="ARBA" id="ARBA00023196"/>
    </source>
</evidence>
<protein>
    <recommendedName>
        <fullName evidence="8">ATP synthase epsilon chain</fullName>
    </recommendedName>
    <alternativeName>
        <fullName evidence="8">ATP synthase F1 sector epsilon subunit</fullName>
    </alternativeName>
    <alternativeName>
        <fullName evidence="8">F-ATPase epsilon subunit</fullName>
    </alternativeName>
</protein>
<keyword evidence="13" id="KW-1185">Reference proteome</keyword>
<sequence length="130" mass="13586">MATLQVELVAVERRIWSGEATMVIARTTEGELGVLPGHAPLLGELAPGGVVTIRVEGGEDLVVAAHGGFLSVTEQGVSILAETAEISTEIDVERAREALRRAESASDDDEDTLAAARRAQSRLRAAGQAA</sequence>
<keyword evidence="4 8" id="KW-0406">Ion transport</keyword>